<evidence type="ECO:0000313" key="3">
    <source>
        <dbReference type="Proteomes" id="UP000596661"/>
    </source>
</evidence>
<dbReference type="EnsemblPlants" id="evm.model.08.895">
    <property type="protein sequence ID" value="cds.evm.model.08.895"/>
    <property type="gene ID" value="evm.TU.08.895"/>
</dbReference>
<reference evidence="2" key="2">
    <citation type="submission" date="2021-03" db="UniProtKB">
        <authorList>
            <consortium name="EnsemblPlants"/>
        </authorList>
    </citation>
    <scope>IDENTIFICATION</scope>
</reference>
<proteinExistence type="predicted"/>
<feature type="region of interest" description="Disordered" evidence="1">
    <location>
        <begin position="49"/>
        <end position="72"/>
    </location>
</feature>
<dbReference type="Gramene" id="evm.model.08.895">
    <property type="protein sequence ID" value="cds.evm.model.08.895"/>
    <property type="gene ID" value="evm.TU.08.895"/>
</dbReference>
<accession>A0A803QCQ2</accession>
<evidence type="ECO:0000256" key="1">
    <source>
        <dbReference type="SAM" id="MobiDB-lite"/>
    </source>
</evidence>
<dbReference type="Proteomes" id="UP000596661">
    <property type="component" value="Chromosome 8"/>
</dbReference>
<organism evidence="2 3">
    <name type="scientific">Cannabis sativa</name>
    <name type="common">Hemp</name>
    <name type="synonym">Marijuana</name>
    <dbReference type="NCBI Taxonomy" id="3483"/>
    <lineage>
        <taxon>Eukaryota</taxon>
        <taxon>Viridiplantae</taxon>
        <taxon>Streptophyta</taxon>
        <taxon>Embryophyta</taxon>
        <taxon>Tracheophyta</taxon>
        <taxon>Spermatophyta</taxon>
        <taxon>Magnoliopsida</taxon>
        <taxon>eudicotyledons</taxon>
        <taxon>Gunneridae</taxon>
        <taxon>Pentapetalae</taxon>
        <taxon>rosids</taxon>
        <taxon>fabids</taxon>
        <taxon>Rosales</taxon>
        <taxon>Cannabaceae</taxon>
        <taxon>Cannabis</taxon>
    </lineage>
</organism>
<reference evidence="2" key="1">
    <citation type="submission" date="2018-11" db="EMBL/GenBank/DDBJ databases">
        <authorList>
            <person name="Grassa J C."/>
        </authorList>
    </citation>
    <scope>NUCLEOTIDE SEQUENCE [LARGE SCALE GENOMIC DNA]</scope>
</reference>
<sequence length="72" mass="7815">MEIGIVPSTILSQEEDIADVPLPQNFTDQENELKKELRLGFPWLQLGESSGRVSSGAEKKGDAVGRVSSSEI</sequence>
<keyword evidence="3" id="KW-1185">Reference proteome</keyword>
<evidence type="ECO:0000313" key="2">
    <source>
        <dbReference type="EnsemblPlants" id="cds.evm.model.08.895"/>
    </source>
</evidence>
<dbReference type="AlphaFoldDB" id="A0A803QCQ2"/>
<protein>
    <submittedName>
        <fullName evidence="2">Uncharacterized protein</fullName>
    </submittedName>
</protein>
<name>A0A803QCQ2_CANSA</name>
<dbReference type="EMBL" id="UZAU01000694">
    <property type="status" value="NOT_ANNOTATED_CDS"/>
    <property type="molecule type" value="Genomic_DNA"/>
</dbReference>